<dbReference type="Proteomes" id="UP001165302">
    <property type="component" value="Unassembled WGS sequence"/>
</dbReference>
<protein>
    <submittedName>
        <fullName evidence="3">Thioredoxin fold domain-containing protein</fullName>
    </submittedName>
</protein>
<evidence type="ECO:0000256" key="1">
    <source>
        <dbReference type="SAM" id="SignalP"/>
    </source>
</evidence>
<evidence type="ECO:0000313" key="4">
    <source>
        <dbReference type="Proteomes" id="UP001165302"/>
    </source>
</evidence>
<keyword evidence="4" id="KW-1185">Reference proteome</keyword>
<keyword evidence="1" id="KW-0732">Signal</keyword>
<dbReference type="EMBL" id="JADEYP010000019">
    <property type="protein sequence ID" value="MCA5005640.1"/>
    <property type="molecule type" value="Genomic_DNA"/>
</dbReference>
<dbReference type="CDD" id="cd02947">
    <property type="entry name" value="TRX_family"/>
    <property type="match status" value="1"/>
</dbReference>
<organism evidence="3 4">
    <name type="scientific">Sphingobacterium bovistauri</name>
    <dbReference type="NCBI Taxonomy" id="2781959"/>
    <lineage>
        <taxon>Bacteria</taxon>
        <taxon>Pseudomonadati</taxon>
        <taxon>Bacteroidota</taxon>
        <taxon>Sphingobacteriia</taxon>
        <taxon>Sphingobacteriales</taxon>
        <taxon>Sphingobacteriaceae</taxon>
        <taxon>Sphingobacterium</taxon>
    </lineage>
</organism>
<accession>A0ABS7Z622</accession>
<gene>
    <name evidence="3" type="ORF">IPZ78_10795</name>
</gene>
<dbReference type="Gene3D" id="3.40.30.10">
    <property type="entry name" value="Glutaredoxin"/>
    <property type="match status" value="1"/>
</dbReference>
<feature type="signal peptide" evidence="1">
    <location>
        <begin position="1"/>
        <end position="20"/>
    </location>
</feature>
<reference evidence="3" key="1">
    <citation type="submission" date="2020-10" db="EMBL/GenBank/DDBJ databases">
        <authorList>
            <person name="Lu T."/>
            <person name="Wang Q."/>
            <person name="Han X."/>
        </authorList>
    </citation>
    <scope>NUCLEOTIDE SEQUENCE</scope>
    <source>
        <strain evidence="3">WQ 366</strain>
    </source>
</reference>
<dbReference type="InterPro" id="IPR036249">
    <property type="entry name" value="Thioredoxin-like_sf"/>
</dbReference>
<feature type="domain" description="Thioredoxin-like fold" evidence="2">
    <location>
        <begin position="39"/>
        <end position="126"/>
    </location>
</feature>
<dbReference type="SUPFAM" id="SSF52833">
    <property type="entry name" value="Thioredoxin-like"/>
    <property type="match status" value="1"/>
</dbReference>
<sequence>MFRSLTIIILILCFKQSVFAQKAFEGSFEDCKNEAQKYDKLILIDMYFTGCMPCEEMDRKVFPASKIQEILNSKYIFYKTNIMKEEDGKKLARKYGASGFPTYVILNKNGHAIISESGFFGVDRFAELLHSAIMLNDKEEYLAFDLDLNKIYHRAYSERFIKTGNNYPFSEIRSFLAEQKNQFEETVFLANSATFFPEYDAWTYQNLDTLRRMYGPNLLRNKIGRIADSKSKFFGQENKAEEFITMLNYIKPVYNKKLWTVFLPKYVETYYKENQHLETYYELIKKLNVYSSWETLSNAYGNIITNPAVETALLEKILVEYENLIGAGQQIHETDRFKIATLYYKLGKFDKANEWLEKFKQSESKLITDATLKEFAEAITAKNNKSYLPKNLIRLLPMLME</sequence>
<dbReference type="RefSeq" id="WP_225553565.1">
    <property type="nucleotide sequence ID" value="NZ_JADEYP010000019.1"/>
</dbReference>
<dbReference type="InterPro" id="IPR012336">
    <property type="entry name" value="Thioredoxin-like_fold"/>
</dbReference>
<proteinExistence type="predicted"/>
<comment type="caution">
    <text evidence="3">The sequence shown here is derived from an EMBL/GenBank/DDBJ whole genome shotgun (WGS) entry which is preliminary data.</text>
</comment>
<dbReference type="Pfam" id="PF13098">
    <property type="entry name" value="Thioredoxin_2"/>
    <property type="match status" value="1"/>
</dbReference>
<feature type="chain" id="PRO_5046545065" evidence="1">
    <location>
        <begin position="21"/>
        <end position="401"/>
    </location>
</feature>
<name>A0ABS7Z622_9SPHI</name>
<evidence type="ECO:0000259" key="2">
    <source>
        <dbReference type="Pfam" id="PF13098"/>
    </source>
</evidence>
<evidence type="ECO:0000313" key="3">
    <source>
        <dbReference type="EMBL" id="MCA5005640.1"/>
    </source>
</evidence>